<feature type="transmembrane region" description="Helical" evidence="8">
    <location>
        <begin position="113"/>
        <end position="141"/>
    </location>
</feature>
<name>A0A2T7PMI3_POMCA</name>
<dbReference type="InterPro" id="IPR027417">
    <property type="entry name" value="P-loop_NTPase"/>
</dbReference>
<dbReference type="GO" id="GO:0016324">
    <property type="term" value="C:apical plasma membrane"/>
    <property type="evidence" value="ECO:0007669"/>
    <property type="project" value="TreeGrafter"/>
</dbReference>
<evidence type="ECO:0000256" key="5">
    <source>
        <dbReference type="ARBA" id="ARBA00022840"/>
    </source>
</evidence>
<dbReference type="InterPro" id="IPR011527">
    <property type="entry name" value="ABC1_TM_dom"/>
</dbReference>
<dbReference type="InterPro" id="IPR003593">
    <property type="entry name" value="AAA+_ATPase"/>
</dbReference>
<comment type="subcellular location">
    <subcellularLocation>
        <location evidence="1">Membrane</location>
        <topology evidence="1">Multi-pass membrane protein</topology>
    </subcellularLocation>
</comment>
<evidence type="ECO:0000256" key="4">
    <source>
        <dbReference type="ARBA" id="ARBA00022741"/>
    </source>
</evidence>
<dbReference type="InterPro" id="IPR003439">
    <property type="entry name" value="ABC_transporter-like_ATP-bd"/>
</dbReference>
<keyword evidence="2" id="KW-0813">Transport</keyword>
<dbReference type="CDD" id="cd18580">
    <property type="entry name" value="ABC_6TM_ABCC_D2"/>
    <property type="match status" value="1"/>
</dbReference>
<feature type="transmembrane region" description="Helical" evidence="8">
    <location>
        <begin position="161"/>
        <end position="180"/>
    </location>
</feature>
<dbReference type="GO" id="GO:0005524">
    <property type="term" value="F:ATP binding"/>
    <property type="evidence" value="ECO:0007669"/>
    <property type="project" value="UniProtKB-KW"/>
</dbReference>
<protein>
    <submittedName>
        <fullName evidence="11">Uncharacterized protein</fullName>
    </submittedName>
</protein>
<dbReference type="OrthoDB" id="6068694at2759"/>
<feature type="domain" description="ABC transmembrane type-1" evidence="10">
    <location>
        <begin position="118"/>
        <end position="402"/>
    </location>
</feature>
<evidence type="ECO:0000256" key="7">
    <source>
        <dbReference type="ARBA" id="ARBA00023136"/>
    </source>
</evidence>
<dbReference type="GO" id="GO:0140359">
    <property type="term" value="F:ABC-type transporter activity"/>
    <property type="evidence" value="ECO:0007669"/>
    <property type="project" value="InterPro"/>
</dbReference>
<dbReference type="InterPro" id="IPR050173">
    <property type="entry name" value="ABC_transporter_C-like"/>
</dbReference>
<dbReference type="InterPro" id="IPR036640">
    <property type="entry name" value="ABC1_TM_sf"/>
</dbReference>
<dbReference type="InterPro" id="IPR044726">
    <property type="entry name" value="ABCC_6TM_D2"/>
</dbReference>
<keyword evidence="6 8" id="KW-1133">Transmembrane helix</keyword>
<evidence type="ECO:0000256" key="2">
    <source>
        <dbReference type="ARBA" id="ARBA00022448"/>
    </source>
</evidence>
<dbReference type="Pfam" id="PF00664">
    <property type="entry name" value="ABC_membrane"/>
    <property type="match status" value="2"/>
</dbReference>
<dbReference type="STRING" id="400727.A0A2T7PMI3"/>
<keyword evidence="12" id="KW-1185">Reference proteome</keyword>
<dbReference type="Proteomes" id="UP000245119">
    <property type="component" value="Linkage Group LG3"/>
</dbReference>
<dbReference type="SMART" id="SM00382">
    <property type="entry name" value="AAA"/>
    <property type="match status" value="1"/>
</dbReference>
<evidence type="ECO:0000313" key="11">
    <source>
        <dbReference type="EMBL" id="PVD34612.1"/>
    </source>
</evidence>
<feature type="domain" description="ABC transporter" evidence="9">
    <location>
        <begin position="1032"/>
        <end position="1265"/>
    </location>
</feature>
<dbReference type="Gene3D" id="1.20.1560.10">
    <property type="entry name" value="ABC transporter type 1, transmembrane domain"/>
    <property type="match status" value="2"/>
</dbReference>
<evidence type="ECO:0000313" key="12">
    <source>
        <dbReference type="Proteomes" id="UP000245119"/>
    </source>
</evidence>
<feature type="transmembrane region" description="Helical" evidence="8">
    <location>
        <begin position="739"/>
        <end position="760"/>
    </location>
</feature>
<feature type="transmembrane region" description="Helical" evidence="8">
    <location>
        <begin position="347"/>
        <end position="371"/>
    </location>
</feature>
<dbReference type="GO" id="GO:1902476">
    <property type="term" value="P:chloride transmembrane transport"/>
    <property type="evidence" value="ECO:0007669"/>
    <property type="project" value="TreeGrafter"/>
</dbReference>
<accession>A0A2T7PMI3</accession>
<evidence type="ECO:0000259" key="9">
    <source>
        <dbReference type="PROSITE" id="PS50893"/>
    </source>
</evidence>
<gene>
    <name evidence="11" type="ORF">C0Q70_05888</name>
</gene>
<feature type="transmembrane region" description="Helical" evidence="8">
    <location>
        <begin position="937"/>
        <end position="956"/>
    </location>
</feature>
<evidence type="ECO:0000256" key="8">
    <source>
        <dbReference type="SAM" id="Phobius"/>
    </source>
</evidence>
<dbReference type="PANTHER" id="PTHR24223">
    <property type="entry name" value="ATP-BINDING CASSETTE SUB-FAMILY C"/>
    <property type="match status" value="1"/>
</dbReference>
<feature type="transmembrane region" description="Helical" evidence="8">
    <location>
        <begin position="258"/>
        <end position="279"/>
    </location>
</feature>
<sequence length="1342" mass="150449">MAGGERVVPAYRRRRDGRTDVGTVPLRHLLCTHGCTEVERITGVQDAWTGRIFWKGYHHTLDEADVYDVLPQDSTVKLSNNLGREWEKELYCWKTGGYPSLLRALWRCYRPQILAFSVLVFLEECLRVVQAVLVGFFIRQFERSPHDSDIDSSLHLSVPDVYVYGAFISIVFLISIFLDHNFFHHGYRMRVAATSLIYRKVMKLSTASLSAKEMEEIMNLVTKEMDIFPMVVLPATYIVIGPLQLIVVSYLLWDWLHLGPVAMAGVAVLLLLFPVQVFMGKLSHVLRYKTEFVAGQKVRRLQLLFSGIEEIKMMCWEPICEKIIKSVRELELNQLHRLTSLQSFNSALTLTAGKVVVFVTFMLALASGHVITAQHVFTAMMLFETLRVSLSILLPSGLLYAKDMFGTIRRVQRILLLDEKSALTCRLGYQQLQENIAVRFASYYASRDKGPEAPMVLVNIDLDIEKNKLYAIVGPPRSGKSCLLMAVIGELERQKGHLFHHGRLGFVPSTPWMCPGSIRDNIIFGAEFSKNRYNQVLYACSLTQVVDAYPQGDLTVVGERGLTLDSSIQAKITLARAVYQNFDIYLIDDIFSGMDAKSAMHIFKRCITGLLRSKTRLVVTDNAHHARLAYGVCRVHLCGTYRELQENGLDVTSFLNSRTYKNVDISRLLDLTSPLIQDLVGGSVMMTGTPPASPLGMKDSPSGSYDMFHHEVKDPADRLISTDSDTSFNSTTSSGSSFYGTYFILGGGIIGLFVFTFLSILQQGGFVLCDCFFFYIANRASAILHNIALHALLKTPLSFFRINSPGLVLSSRLVISVDNKFSEVSGEASFSLLLATVIIIGAVNYWLFIVIVPLTIAFVVARRRFHESTQDVEHIELSSKSAVGAHVLSSLEGATSLRAFGVEQRFLHAFDVHQDRSTAACYLHLAADRWFGMRVDLIGFVLVLATTLGSALHGALSGYVSLPASVVGLSLYYAVNLLNIQQPALRKSATVHFKMSSVDHLLQCYQLCPELDISSSDGEVRPSSTWPQYGIVTFEGVSASNTSKGPSILRNMWCCIRAQEKMGVMFKSAAEQRLFLSVLMRLVDYSGFIRIDGIEIQNISFQKLREKIFIISHNPRPFLGTVRQNLDPVSRFTDAQIWRALDEVHLTSLVQSLPDKLYTDLSTVAEGLSTGHRQLLRLARALLLHPKVLVYEEPLSSLDLMSNTIIQVILKTRFEQSTVIHFAHLPDTIIDCDRVMVIADGKIHEVESPHLLLQNPASRFYRLVEELGLTEVSRLRHVAKEKYENKPYVAPPINPEDFENSIPPRGDLRGPSEINALPTFHSCRLVGVLNQLPTNKFSTNRL</sequence>
<keyword evidence="3 8" id="KW-0812">Transmembrane</keyword>
<dbReference type="GO" id="GO:0015701">
    <property type="term" value="P:bicarbonate transport"/>
    <property type="evidence" value="ECO:0007669"/>
    <property type="project" value="TreeGrafter"/>
</dbReference>
<feature type="transmembrane region" description="Helical" evidence="8">
    <location>
        <begin position="829"/>
        <end position="860"/>
    </location>
</feature>
<comment type="caution">
    <text evidence="11">The sequence shown here is derived from an EMBL/GenBank/DDBJ whole genome shotgun (WGS) entry which is preliminary data.</text>
</comment>
<feature type="domain" description="ABC transmembrane type-1" evidence="10">
    <location>
        <begin position="752"/>
        <end position="987"/>
    </location>
</feature>
<dbReference type="EMBL" id="PZQS01000003">
    <property type="protein sequence ID" value="PVD34612.1"/>
    <property type="molecule type" value="Genomic_DNA"/>
</dbReference>
<keyword evidence="5" id="KW-0067">ATP-binding</keyword>
<reference evidence="11 12" key="1">
    <citation type="submission" date="2018-04" db="EMBL/GenBank/DDBJ databases">
        <title>The genome of golden apple snail Pomacea canaliculata provides insight into stress tolerance and invasive adaptation.</title>
        <authorList>
            <person name="Liu C."/>
            <person name="Liu B."/>
            <person name="Ren Y."/>
            <person name="Zhang Y."/>
            <person name="Wang H."/>
            <person name="Li S."/>
            <person name="Jiang F."/>
            <person name="Yin L."/>
            <person name="Zhang G."/>
            <person name="Qian W."/>
            <person name="Fan W."/>
        </authorList>
    </citation>
    <scope>NUCLEOTIDE SEQUENCE [LARGE SCALE GENOMIC DNA]</scope>
    <source>
        <strain evidence="11">SZHN2017</strain>
        <tissue evidence="11">Muscle</tissue>
    </source>
</reference>
<dbReference type="Pfam" id="PF00005">
    <property type="entry name" value="ABC_tran"/>
    <property type="match status" value="2"/>
</dbReference>
<dbReference type="PROSITE" id="PS50929">
    <property type="entry name" value="ABC_TM1F"/>
    <property type="match status" value="2"/>
</dbReference>
<organism evidence="11 12">
    <name type="scientific">Pomacea canaliculata</name>
    <name type="common">Golden apple snail</name>
    <dbReference type="NCBI Taxonomy" id="400727"/>
    <lineage>
        <taxon>Eukaryota</taxon>
        <taxon>Metazoa</taxon>
        <taxon>Spiralia</taxon>
        <taxon>Lophotrochozoa</taxon>
        <taxon>Mollusca</taxon>
        <taxon>Gastropoda</taxon>
        <taxon>Caenogastropoda</taxon>
        <taxon>Architaenioglossa</taxon>
        <taxon>Ampullarioidea</taxon>
        <taxon>Ampullariidae</taxon>
        <taxon>Pomacea</taxon>
    </lineage>
</organism>
<dbReference type="GO" id="GO:0005829">
    <property type="term" value="C:cytosol"/>
    <property type="evidence" value="ECO:0007669"/>
    <property type="project" value="TreeGrafter"/>
</dbReference>
<keyword evidence="4" id="KW-0547">Nucleotide-binding</keyword>
<dbReference type="PANTHER" id="PTHR24223:SF19">
    <property type="entry name" value="CYSTIC FIBROSIS TRANSMEMBRANE CONDUCTANCE REGULATOR"/>
    <property type="match status" value="1"/>
</dbReference>
<dbReference type="PROSITE" id="PS50893">
    <property type="entry name" value="ABC_TRANSPORTER_2"/>
    <property type="match status" value="2"/>
</dbReference>
<evidence type="ECO:0000256" key="1">
    <source>
        <dbReference type="ARBA" id="ARBA00004141"/>
    </source>
</evidence>
<feature type="domain" description="ABC transporter" evidence="9">
    <location>
        <begin position="438"/>
        <end position="663"/>
    </location>
</feature>
<dbReference type="SUPFAM" id="SSF90123">
    <property type="entry name" value="ABC transporter transmembrane region"/>
    <property type="match status" value="2"/>
</dbReference>
<evidence type="ECO:0000259" key="10">
    <source>
        <dbReference type="PROSITE" id="PS50929"/>
    </source>
</evidence>
<dbReference type="Gene3D" id="3.40.50.300">
    <property type="entry name" value="P-loop containing nucleotide triphosphate hydrolases"/>
    <property type="match status" value="2"/>
</dbReference>
<dbReference type="GO" id="GO:0016887">
    <property type="term" value="F:ATP hydrolysis activity"/>
    <property type="evidence" value="ECO:0007669"/>
    <property type="project" value="InterPro"/>
</dbReference>
<evidence type="ECO:0000256" key="6">
    <source>
        <dbReference type="ARBA" id="ARBA00022989"/>
    </source>
</evidence>
<feature type="transmembrane region" description="Helical" evidence="8">
    <location>
        <begin position="772"/>
        <end position="793"/>
    </location>
</feature>
<keyword evidence="7 8" id="KW-0472">Membrane</keyword>
<proteinExistence type="predicted"/>
<feature type="transmembrane region" description="Helical" evidence="8">
    <location>
        <begin position="227"/>
        <end position="252"/>
    </location>
</feature>
<dbReference type="SUPFAM" id="SSF52540">
    <property type="entry name" value="P-loop containing nucleoside triphosphate hydrolases"/>
    <property type="match status" value="2"/>
</dbReference>
<evidence type="ECO:0000256" key="3">
    <source>
        <dbReference type="ARBA" id="ARBA00022692"/>
    </source>
</evidence>